<keyword evidence="1" id="KW-0805">Transcription regulation</keyword>
<dbReference type="RefSeq" id="WP_062969283.1">
    <property type="nucleotide sequence ID" value="NZ_JAAXOS010000010.1"/>
</dbReference>
<dbReference type="Pfam" id="PF13305">
    <property type="entry name" value="TetR_C_33"/>
    <property type="match status" value="1"/>
</dbReference>
<keyword evidence="3" id="KW-0804">Transcription</keyword>
<keyword evidence="2 4" id="KW-0238">DNA-binding</keyword>
<accession>A0A7X6L6G2</accession>
<proteinExistence type="predicted"/>
<feature type="domain" description="HTH tetR-type" evidence="5">
    <location>
        <begin position="12"/>
        <end position="72"/>
    </location>
</feature>
<evidence type="ECO:0000313" key="7">
    <source>
        <dbReference type="Proteomes" id="UP000540698"/>
    </source>
</evidence>
<evidence type="ECO:0000259" key="5">
    <source>
        <dbReference type="PROSITE" id="PS50977"/>
    </source>
</evidence>
<dbReference type="InterPro" id="IPR036271">
    <property type="entry name" value="Tet_transcr_reg_TetR-rel_C_sf"/>
</dbReference>
<dbReference type="EMBL" id="JAAXOS010000010">
    <property type="protein sequence ID" value="NKY28680.1"/>
    <property type="molecule type" value="Genomic_DNA"/>
</dbReference>
<organism evidence="6 7">
    <name type="scientific">Nocardia gamkensis</name>
    <dbReference type="NCBI Taxonomy" id="352869"/>
    <lineage>
        <taxon>Bacteria</taxon>
        <taxon>Bacillati</taxon>
        <taxon>Actinomycetota</taxon>
        <taxon>Actinomycetes</taxon>
        <taxon>Mycobacteriales</taxon>
        <taxon>Nocardiaceae</taxon>
        <taxon>Nocardia</taxon>
    </lineage>
</organism>
<dbReference type="PANTHER" id="PTHR30055:SF220">
    <property type="entry name" value="TETR-FAMILY REGULATORY PROTEIN"/>
    <property type="match status" value="1"/>
</dbReference>
<evidence type="ECO:0000313" key="6">
    <source>
        <dbReference type="EMBL" id="NKY28680.1"/>
    </source>
</evidence>
<comment type="caution">
    <text evidence="6">The sequence shown here is derived from an EMBL/GenBank/DDBJ whole genome shotgun (WGS) entry which is preliminary data.</text>
</comment>
<dbReference type="GO" id="GO:0000976">
    <property type="term" value="F:transcription cis-regulatory region binding"/>
    <property type="evidence" value="ECO:0007669"/>
    <property type="project" value="TreeGrafter"/>
</dbReference>
<dbReference type="SUPFAM" id="SSF48498">
    <property type="entry name" value="Tetracyclin repressor-like, C-terminal domain"/>
    <property type="match status" value="1"/>
</dbReference>
<dbReference type="Pfam" id="PF00440">
    <property type="entry name" value="TetR_N"/>
    <property type="match status" value="1"/>
</dbReference>
<dbReference type="InterPro" id="IPR025996">
    <property type="entry name" value="MT1864/Rv1816-like_C"/>
</dbReference>
<dbReference type="Proteomes" id="UP000540698">
    <property type="component" value="Unassembled WGS sequence"/>
</dbReference>
<keyword evidence="7" id="KW-1185">Reference proteome</keyword>
<evidence type="ECO:0000256" key="1">
    <source>
        <dbReference type="ARBA" id="ARBA00023015"/>
    </source>
</evidence>
<dbReference type="Gene3D" id="1.10.357.10">
    <property type="entry name" value="Tetracycline Repressor, domain 2"/>
    <property type="match status" value="1"/>
</dbReference>
<dbReference type="SUPFAM" id="SSF46689">
    <property type="entry name" value="Homeodomain-like"/>
    <property type="match status" value="1"/>
</dbReference>
<gene>
    <name evidence="6" type="ORF">HGB38_21025</name>
</gene>
<dbReference type="PROSITE" id="PS50977">
    <property type="entry name" value="HTH_TETR_2"/>
    <property type="match status" value="1"/>
</dbReference>
<dbReference type="InterPro" id="IPR001647">
    <property type="entry name" value="HTH_TetR"/>
</dbReference>
<dbReference type="InterPro" id="IPR009057">
    <property type="entry name" value="Homeodomain-like_sf"/>
</dbReference>
<evidence type="ECO:0000256" key="3">
    <source>
        <dbReference type="ARBA" id="ARBA00023163"/>
    </source>
</evidence>
<evidence type="ECO:0000256" key="4">
    <source>
        <dbReference type="PROSITE-ProRule" id="PRU00335"/>
    </source>
</evidence>
<dbReference type="GO" id="GO:0003700">
    <property type="term" value="F:DNA-binding transcription factor activity"/>
    <property type="evidence" value="ECO:0007669"/>
    <property type="project" value="TreeGrafter"/>
</dbReference>
<reference evidence="6 7" key="1">
    <citation type="submission" date="2020-04" db="EMBL/GenBank/DDBJ databases">
        <title>MicrobeNet Type strains.</title>
        <authorList>
            <person name="Nicholson A.C."/>
        </authorList>
    </citation>
    <scope>NUCLEOTIDE SEQUENCE [LARGE SCALE GENOMIC DNA]</scope>
    <source>
        <strain evidence="6 7">DSM 44956</strain>
    </source>
</reference>
<dbReference type="PANTHER" id="PTHR30055">
    <property type="entry name" value="HTH-TYPE TRANSCRIPTIONAL REGULATOR RUTR"/>
    <property type="match status" value="1"/>
</dbReference>
<name>A0A7X6L6G2_9NOCA</name>
<dbReference type="AlphaFoldDB" id="A0A7X6L6G2"/>
<protein>
    <submittedName>
        <fullName evidence="6">TetR/AcrR family transcriptional regulator</fullName>
    </submittedName>
</protein>
<sequence length="199" mass="21118">MPITRSRSYHHGDLRAELLQRAEATLRESGVDGLSLRGLARDVGVSHAAPTRHFKDKQALLDAIAVSGFQRLAAALEQTAAGSAIEGRFRALARTYLRFATENSALVALMFARRHSPAAGDVMSRAVDAAFATPVALIAEAQQRGEVIAGDPRRIALSAVAALQGLATFVGSGVIAVEAADELLDETTTHMIEGLRPRP</sequence>
<evidence type="ECO:0000256" key="2">
    <source>
        <dbReference type="ARBA" id="ARBA00023125"/>
    </source>
</evidence>
<dbReference type="InterPro" id="IPR050109">
    <property type="entry name" value="HTH-type_TetR-like_transc_reg"/>
</dbReference>
<feature type="DNA-binding region" description="H-T-H motif" evidence="4">
    <location>
        <begin position="35"/>
        <end position="54"/>
    </location>
</feature>